<evidence type="ECO:0000256" key="4">
    <source>
        <dbReference type="ARBA" id="ARBA00023012"/>
    </source>
</evidence>
<keyword evidence="3 10" id="KW-0597">Phosphoprotein</keyword>
<feature type="domain" description="Response regulatory" evidence="12">
    <location>
        <begin position="3"/>
        <end position="119"/>
    </location>
</feature>
<reference evidence="13 14" key="1">
    <citation type="submission" date="2020-04" db="EMBL/GenBank/DDBJ databases">
        <title>Paeniglutamicibacter sp. ANT13_2, a novel actinomycete isolated from sediment in Antarctica.</title>
        <authorList>
            <person name="Sakdapetsiri C."/>
            <person name="Pinyakong O."/>
        </authorList>
    </citation>
    <scope>NUCLEOTIDE SEQUENCE [LARGE SCALE GENOMIC DNA]</scope>
    <source>
        <strain evidence="13 14">ANT13_2</strain>
    </source>
</reference>
<evidence type="ECO:0000256" key="8">
    <source>
        <dbReference type="ARBA" id="ARBA00023163"/>
    </source>
</evidence>
<dbReference type="InterPro" id="IPR001789">
    <property type="entry name" value="Sig_transdc_resp-reg_receiver"/>
</dbReference>
<evidence type="ECO:0000256" key="6">
    <source>
        <dbReference type="ARBA" id="ARBA00023125"/>
    </source>
</evidence>
<dbReference type="Proteomes" id="UP000746595">
    <property type="component" value="Unassembled WGS sequence"/>
</dbReference>
<organism evidence="13 14">
    <name type="scientific">Paeniglutamicibacter terrestris</name>
    <dbReference type="NCBI Taxonomy" id="2723403"/>
    <lineage>
        <taxon>Bacteria</taxon>
        <taxon>Bacillati</taxon>
        <taxon>Actinomycetota</taxon>
        <taxon>Actinomycetes</taxon>
        <taxon>Micrococcales</taxon>
        <taxon>Micrococcaceae</taxon>
        <taxon>Paeniglutamicibacter</taxon>
    </lineage>
</organism>
<dbReference type="PROSITE" id="PS50110">
    <property type="entry name" value="RESPONSE_REGULATORY"/>
    <property type="match status" value="1"/>
</dbReference>
<dbReference type="Pfam" id="PF00072">
    <property type="entry name" value="Response_reg"/>
    <property type="match status" value="1"/>
</dbReference>
<gene>
    <name evidence="13" type="ORF">HED64_04745</name>
</gene>
<protein>
    <recommendedName>
        <fullName evidence="9">Transcriptional regulatory protein</fullName>
    </recommendedName>
</protein>
<dbReference type="PANTHER" id="PTHR45526">
    <property type="entry name" value="TRANSCRIPTIONAL REGULATORY PROTEIN DPIA"/>
    <property type="match status" value="1"/>
</dbReference>
<proteinExistence type="predicted"/>
<dbReference type="EMBL" id="JAAWVT010000001">
    <property type="protein sequence ID" value="NKG20021.1"/>
    <property type="molecule type" value="Genomic_DNA"/>
</dbReference>
<keyword evidence="8 9" id="KW-0804">Transcription</keyword>
<feature type="region of interest" description="Disordered" evidence="11">
    <location>
        <begin position="122"/>
        <end position="171"/>
    </location>
</feature>
<comment type="subcellular location">
    <subcellularLocation>
        <location evidence="1 9">Cytoplasm</location>
    </subcellularLocation>
</comment>
<dbReference type="InterPro" id="IPR051271">
    <property type="entry name" value="2C-system_Tx_regulators"/>
</dbReference>
<dbReference type="InterPro" id="IPR024187">
    <property type="entry name" value="Sig_transdc_resp-reg_cit/mal"/>
</dbReference>
<evidence type="ECO:0000259" key="12">
    <source>
        <dbReference type="PROSITE" id="PS50110"/>
    </source>
</evidence>
<evidence type="ECO:0000256" key="2">
    <source>
        <dbReference type="ARBA" id="ARBA00022490"/>
    </source>
</evidence>
<accession>A0ABX1G337</accession>
<keyword evidence="14" id="KW-1185">Reference proteome</keyword>
<keyword evidence="7 9" id="KW-0010">Activator</keyword>
<evidence type="ECO:0000313" key="14">
    <source>
        <dbReference type="Proteomes" id="UP000746595"/>
    </source>
</evidence>
<dbReference type="PANTHER" id="PTHR45526:SF1">
    <property type="entry name" value="TRANSCRIPTIONAL REGULATORY PROTEIN DCUR-RELATED"/>
    <property type="match status" value="1"/>
</dbReference>
<evidence type="ECO:0000256" key="10">
    <source>
        <dbReference type="PROSITE-ProRule" id="PRU00169"/>
    </source>
</evidence>
<name>A0ABX1G337_9MICC</name>
<feature type="compositionally biased region" description="Basic and acidic residues" evidence="11">
    <location>
        <begin position="146"/>
        <end position="165"/>
    </location>
</feature>
<evidence type="ECO:0000256" key="7">
    <source>
        <dbReference type="ARBA" id="ARBA00023159"/>
    </source>
</evidence>
<evidence type="ECO:0000256" key="11">
    <source>
        <dbReference type="SAM" id="MobiDB-lite"/>
    </source>
</evidence>
<dbReference type="InterPro" id="IPR011006">
    <property type="entry name" value="CheY-like_superfamily"/>
</dbReference>
<comment type="caution">
    <text evidence="13">The sequence shown here is derived from an EMBL/GenBank/DDBJ whole genome shotgun (WGS) entry which is preliminary data.</text>
</comment>
<feature type="modified residue" description="4-aspartylphosphate" evidence="10">
    <location>
        <position position="54"/>
    </location>
</feature>
<keyword evidence="4 9" id="KW-0902">Two-component regulatory system</keyword>
<dbReference type="PIRSF" id="PIRSF006171">
    <property type="entry name" value="RR_citrat_malat"/>
    <property type="match status" value="1"/>
</dbReference>
<evidence type="ECO:0000313" key="13">
    <source>
        <dbReference type="EMBL" id="NKG20021.1"/>
    </source>
</evidence>
<evidence type="ECO:0000256" key="3">
    <source>
        <dbReference type="ARBA" id="ARBA00022553"/>
    </source>
</evidence>
<evidence type="ECO:0000256" key="9">
    <source>
        <dbReference type="PIRNR" id="PIRNR006171"/>
    </source>
</evidence>
<keyword evidence="6 9" id="KW-0238">DNA-binding</keyword>
<dbReference type="SUPFAM" id="SSF52172">
    <property type="entry name" value="CheY-like"/>
    <property type="match status" value="1"/>
</dbReference>
<evidence type="ECO:0000256" key="1">
    <source>
        <dbReference type="ARBA" id="ARBA00004496"/>
    </source>
</evidence>
<dbReference type="SMART" id="SM00448">
    <property type="entry name" value="REC"/>
    <property type="match status" value="1"/>
</dbReference>
<keyword evidence="5 9" id="KW-0805">Transcription regulation</keyword>
<sequence>MIRTLIVDDDPDIALLHSRYVGALDGFVVAGVLDRGGPVLAFLEEGRVDLILLDVHLPDMDGLQVLEDLRGSGYNTGVIMITAASERDTVRFAVGRGVDDYLVKPFTVSDFNRRLEAFRTSKAEAAERSGPTLDQGDIDSMLRAGGPDKRREDRSTGTAEREDAPLPKGFSQPTVQLVGQALREALKAGDAGDLSASEISEICGISRVSARRYLEMMTGRGMTELRAKYGAPGRPEHRYRWIGSGVRPQK</sequence>
<dbReference type="RefSeq" id="WP_168150899.1">
    <property type="nucleotide sequence ID" value="NZ_JAAWVT010000001.1"/>
</dbReference>
<keyword evidence="2 9" id="KW-0963">Cytoplasm</keyword>
<dbReference type="Gene3D" id="3.40.50.2300">
    <property type="match status" value="1"/>
</dbReference>
<evidence type="ECO:0000256" key="5">
    <source>
        <dbReference type="ARBA" id="ARBA00023015"/>
    </source>
</evidence>